<comment type="caution">
    <text evidence="2">The sequence shown here is derived from an EMBL/GenBank/DDBJ whole genome shotgun (WGS) entry which is preliminary data.</text>
</comment>
<dbReference type="PANTHER" id="PTHR45084:SF1">
    <property type="entry name" value="ERAD-ASSOCIATED E3 UBIQUITIN-PROTEIN LIGASE COMPONENT HRD3A-RELATED"/>
    <property type="match status" value="1"/>
</dbReference>
<dbReference type="InterPro" id="IPR006597">
    <property type="entry name" value="Sel1-like"/>
</dbReference>
<protein>
    <submittedName>
        <fullName evidence="2">Uncharacterized protein</fullName>
    </submittedName>
</protein>
<dbReference type="Proteomes" id="UP001295684">
    <property type="component" value="Unassembled WGS sequence"/>
</dbReference>
<proteinExistence type="predicted"/>
<accession>A0AAD1YBB3</accession>
<reference evidence="2" key="1">
    <citation type="submission" date="2023-07" db="EMBL/GenBank/DDBJ databases">
        <authorList>
            <consortium name="AG Swart"/>
            <person name="Singh M."/>
            <person name="Singh A."/>
            <person name="Seah K."/>
            <person name="Emmerich C."/>
        </authorList>
    </citation>
    <scope>NUCLEOTIDE SEQUENCE</scope>
    <source>
        <strain evidence="2">DP1</strain>
    </source>
</reference>
<feature type="signal peptide" evidence="1">
    <location>
        <begin position="1"/>
        <end position="18"/>
    </location>
</feature>
<evidence type="ECO:0000256" key="1">
    <source>
        <dbReference type="SAM" id="SignalP"/>
    </source>
</evidence>
<sequence>MSLLPLLFLLSLFPCFFSKQTLLEGLSELDKVMDLYEGITKDHDQLQAQTIDGQILAEVYSAILEKGNCTSDEEFMRKGCEQLRNVGTKDRNLRAMQYFGYVQSLVVEEVENPFGDVFPDFEEFKPDHRSVIIIDENLDYLELMNFWRQYTCLSYKNASKEYREIQNSYMELLKYLLPYNTTDDKHLLPFEIFNQDCQCSLKNIISSLNPAHSGYLYFYSKLGVTAQQPLIRDETETDLDFDHYYSKEDIERATRIKQIKINIEKGINDTVIDGVDVNQTKSVSVNPQPTDNIQENISSENHEINTDGVNQEIQGTSQPEAFGEVHEGPHPNPNPVNYPFRIPNLFNNIGEFFNRWSPFEYLSSTKLFSRFFRKNSFQRDEDDSEESTKMNLIINQAFKSNSSLLFYNIGNIYFSGNTEFGVIKNIEKARKYYKLAADMDNPLAIYNLGILAIQKNASYSLQMFERCAKPNFSSCYIGQGKIYSNQGFSERNLTKAVESFEKGLELGDFEGASNLSELYFNELDIKNDTKALEYLDIAINNTDSPGPKLLRIIKYLENSASIEDPGNCEKAYNLIKNLIEIGEINEWYFYGYKKYTTGKFDQALQLFSFASMNGHKLATLAAAYIWEHNLTQNLTCRLGHHSLCSFVYNMHSFFLGDKFAGLRATRVITSLNTKINVSENAQIKANELYFQILEHLSEDIPEAKFNKASLIVATSPDKIDEADDIWDSMIYDSWNGKIDIKNLAPAVLSKLYHHAKLYMYAETS</sequence>
<organism evidence="2 3">
    <name type="scientific">Euplotes crassus</name>
    <dbReference type="NCBI Taxonomy" id="5936"/>
    <lineage>
        <taxon>Eukaryota</taxon>
        <taxon>Sar</taxon>
        <taxon>Alveolata</taxon>
        <taxon>Ciliophora</taxon>
        <taxon>Intramacronucleata</taxon>
        <taxon>Spirotrichea</taxon>
        <taxon>Hypotrichia</taxon>
        <taxon>Euplotida</taxon>
        <taxon>Euplotidae</taxon>
        <taxon>Moneuplotes</taxon>
    </lineage>
</organism>
<dbReference type="PANTHER" id="PTHR45084">
    <property type="entry name" value="ERAD-ASSOCIATED E3 UBIQUITIN-PROTEIN LIGASE COMPONENT HRD3A-RELATED"/>
    <property type="match status" value="1"/>
</dbReference>
<dbReference type="SMART" id="SM00671">
    <property type="entry name" value="SEL1"/>
    <property type="match status" value="4"/>
</dbReference>
<dbReference type="InterPro" id="IPR044623">
    <property type="entry name" value="HRD3"/>
</dbReference>
<name>A0AAD1YBB3_EUPCR</name>
<dbReference type="Pfam" id="PF08238">
    <property type="entry name" value="Sel1"/>
    <property type="match status" value="3"/>
</dbReference>
<evidence type="ECO:0000313" key="3">
    <source>
        <dbReference type="Proteomes" id="UP001295684"/>
    </source>
</evidence>
<dbReference type="SUPFAM" id="SSF81901">
    <property type="entry name" value="HCP-like"/>
    <property type="match status" value="1"/>
</dbReference>
<dbReference type="InterPro" id="IPR011990">
    <property type="entry name" value="TPR-like_helical_dom_sf"/>
</dbReference>
<dbReference type="GO" id="GO:0036503">
    <property type="term" value="P:ERAD pathway"/>
    <property type="evidence" value="ECO:0007669"/>
    <property type="project" value="InterPro"/>
</dbReference>
<feature type="chain" id="PRO_5042080985" evidence="1">
    <location>
        <begin position="19"/>
        <end position="764"/>
    </location>
</feature>
<dbReference type="AlphaFoldDB" id="A0AAD1YBB3"/>
<keyword evidence="3" id="KW-1185">Reference proteome</keyword>
<gene>
    <name evidence="2" type="ORF">ECRASSUSDP1_LOCUS29235</name>
</gene>
<evidence type="ECO:0000313" key="2">
    <source>
        <dbReference type="EMBL" id="CAI2387601.1"/>
    </source>
</evidence>
<dbReference type="Gene3D" id="1.25.40.10">
    <property type="entry name" value="Tetratricopeptide repeat domain"/>
    <property type="match status" value="1"/>
</dbReference>
<dbReference type="EMBL" id="CAMPGE010030098">
    <property type="protein sequence ID" value="CAI2387601.1"/>
    <property type="molecule type" value="Genomic_DNA"/>
</dbReference>
<keyword evidence="1" id="KW-0732">Signal</keyword>